<protein>
    <submittedName>
        <fullName evidence="2">Uncharacterized protein</fullName>
    </submittedName>
</protein>
<gene>
    <name evidence="2" type="ORF">RJT34_20231</name>
</gene>
<evidence type="ECO:0000313" key="2">
    <source>
        <dbReference type="EMBL" id="KAK7285458.1"/>
    </source>
</evidence>
<comment type="caution">
    <text evidence="2">The sequence shown here is derived from an EMBL/GenBank/DDBJ whole genome shotgun (WGS) entry which is preliminary data.</text>
</comment>
<proteinExistence type="predicted"/>
<keyword evidence="1" id="KW-1133">Transmembrane helix</keyword>
<keyword evidence="3" id="KW-1185">Reference proteome</keyword>
<accession>A0AAN9ISG0</accession>
<keyword evidence="1" id="KW-0812">Transmembrane</keyword>
<evidence type="ECO:0000256" key="1">
    <source>
        <dbReference type="SAM" id="Phobius"/>
    </source>
</evidence>
<sequence>MQPSTSTIVPESAWTDDDSLAGDKSIQFAWCTSLIGANIFIFAFTNIPIHQNTKSSFPSFSPQKIYSHTQSLTPPNLIVSVFIFTDQKPLHL</sequence>
<organism evidence="2 3">
    <name type="scientific">Clitoria ternatea</name>
    <name type="common">Butterfly pea</name>
    <dbReference type="NCBI Taxonomy" id="43366"/>
    <lineage>
        <taxon>Eukaryota</taxon>
        <taxon>Viridiplantae</taxon>
        <taxon>Streptophyta</taxon>
        <taxon>Embryophyta</taxon>
        <taxon>Tracheophyta</taxon>
        <taxon>Spermatophyta</taxon>
        <taxon>Magnoliopsida</taxon>
        <taxon>eudicotyledons</taxon>
        <taxon>Gunneridae</taxon>
        <taxon>Pentapetalae</taxon>
        <taxon>rosids</taxon>
        <taxon>fabids</taxon>
        <taxon>Fabales</taxon>
        <taxon>Fabaceae</taxon>
        <taxon>Papilionoideae</taxon>
        <taxon>50 kb inversion clade</taxon>
        <taxon>NPAAA clade</taxon>
        <taxon>indigoferoid/millettioid clade</taxon>
        <taxon>Phaseoleae</taxon>
        <taxon>Clitoria</taxon>
    </lineage>
</organism>
<evidence type="ECO:0000313" key="3">
    <source>
        <dbReference type="Proteomes" id="UP001359559"/>
    </source>
</evidence>
<feature type="transmembrane region" description="Helical" evidence="1">
    <location>
        <begin position="27"/>
        <end position="47"/>
    </location>
</feature>
<dbReference type="EMBL" id="JAYKXN010000005">
    <property type="protein sequence ID" value="KAK7285458.1"/>
    <property type="molecule type" value="Genomic_DNA"/>
</dbReference>
<keyword evidence="1" id="KW-0472">Membrane</keyword>
<name>A0AAN9ISG0_CLITE</name>
<dbReference type="Proteomes" id="UP001359559">
    <property type="component" value="Unassembled WGS sequence"/>
</dbReference>
<dbReference type="AlphaFoldDB" id="A0AAN9ISG0"/>
<reference evidence="2 3" key="1">
    <citation type="submission" date="2024-01" db="EMBL/GenBank/DDBJ databases">
        <title>The genomes of 5 underutilized Papilionoideae crops provide insights into root nodulation and disease resistance.</title>
        <authorList>
            <person name="Yuan L."/>
        </authorList>
    </citation>
    <scope>NUCLEOTIDE SEQUENCE [LARGE SCALE GENOMIC DNA]</scope>
    <source>
        <strain evidence="2">LY-2023</strain>
        <tissue evidence="2">Leaf</tissue>
    </source>
</reference>